<keyword evidence="1" id="KW-1133">Transmembrane helix</keyword>
<keyword evidence="3" id="KW-1185">Reference proteome</keyword>
<reference evidence="2 3" key="1">
    <citation type="journal article" date="2016" name="Mol. Biol. Evol.">
        <title>Comparative Genomics of Early-Diverging Mushroom-Forming Fungi Provides Insights into the Origins of Lignocellulose Decay Capabilities.</title>
        <authorList>
            <person name="Nagy L.G."/>
            <person name="Riley R."/>
            <person name="Tritt A."/>
            <person name="Adam C."/>
            <person name="Daum C."/>
            <person name="Floudas D."/>
            <person name="Sun H."/>
            <person name="Yadav J.S."/>
            <person name="Pangilinan J."/>
            <person name="Larsson K.H."/>
            <person name="Matsuura K."/>
            <person name="Barry K."/>
            <person name="Labutti K."/>
            <person name="Kuo R."/>
            <person name="Ohm R.A."/>
            <person name="Bhattacharya S.S."/>
            <person name="Shirouzu T."/>
            <person name="Yoshinaga Y."/>
            <person name="Martin F.M."/>
            <person name="Grigoriev I.V."/>
            <person name="Hibbett D.S."/>
        </authorList>
    </citation>
    <scope>NUCLEOTIDE SEQUENCE [LARGE SCALE GENOMIC DNA]</scope>
    <source>
        <strain evidence="2 3">HHB10207 ss-3</strain>
    </source>
</reference>
<accession>A0A166AR97</accession>
<name>A0A166AR97_9AGAM</name>
<organism evidence="2 3">
    <name type="scientific">Sistotremastrum suecicum HHB10207 ss-3</name>
    <dbReference type="NCBI Taxonomy" id="1314776"/>
    <lineage>
        <taxon>Eukaryota</taxon>
        <taxon>Fungi</taxon>
        <taxon>Dikarya</taxon>
        <taxon>Basidiomycota</taxon>
        <taxon>Agaricomycotina</taxon>
        <taxon>Agaricomycetes</taxon>
        <taxon>Sistotremastrales</taxon>
        <taxon>Sistotremastraceae</taxon>
        <taxon>Sistotremastrum</taxon>
    </lineage>
</organism>
<evidence type="ECO:0000313" key="2">
    <source>
        <dbReference type="EMBL" id="KZT35594.1"/>
    </source>
</evidence>
<keyword evidence="1" id="KW-0812">Transmembrane</keyword>
<sequence length="87" mass="9474">MNPSFTIVQSPLELNGPLRGSPHRTKFTGERSNLLDNWTHGRLSPSPPTFGAIKMFNKFCAAFILSVLLSGIFASPVAHATLVHLLT</sequence>
<dbReference type="Proteomes" id="UP000076798">
    <property type="component" value="Unassembled WGS sequence"/>
</dbReference>
<gene>
    <name evidence="2" type="ORF">SISSUDRAFT_1051159</name>
</gene>
<dbReference type="AlphaFoldDB" id="A0A166AR97"/>
<evidence type="ECO:0000313" key="3">
    <source>
        <dbReference type="Proteomes" id="UP000076798"/>
    </source>
</evidence>
<evidence type="ECO:0000256" key="1">
    <source>
        <dbReference type="SAM" id="Phobius"/>
    </source>
</evidence>
<keyword evidence="1" id="KW-0472">Membrane</keyword>
<proteinExistence type="predicted"/>
<protein>
    <submittedName>
        <fullName evidence="2">Uncharacterized protein</fullName>
    </submittedName>
</protein>
<dbReference type="EMBL" id="KV428134">
    <property type="protein sequence ID" value="KZT35594.1"/>
    <property type="molecule type" value="Genomic_DNA"/>
</dbReference>
<feature type="transmembrane region" description="Helical" evidence="1">
    <location>
        <begin position="59"/>
        <end position="78"/>
    </location>
</feature>